<reference evidence="2" key="1">
    <citation type="journal article" date="2020" name="Stud. Mycol.">
        <title>101 Dothideomycetes genomes: a test case for predicting lifestyles and emergence of pathogens.</title>
        <authorList>
            <person name="Haridas S."/>
            <person name="Albert R."/>
            <person name="Binder M."/>
            <person name="Bloem J."/>
            <person name="Labutti K."/>
            <person name="Salamov A."/>
            <person name="Andreopoulos B."/>
            <person name="Baker S."/>
            <person name="Barry K."/>
            <person name="Bills G."/>
            <person name="Bluhm B."/>
            <person name="Cannon C."/>
            <person name="Castanera R."/>
            <person name="Culley D."/>
            <person name="Daum C."/>
            <person name="Ezra D."/>
            <person name="Gonzalez J."/>
            <person name="Henrissat B."/>
            <person name="Kuo A."/>
            <person name="Liang C."/>
            <person name="Lipzen A."/>
            <person name="Lutzoni F."/>
            <person name="Magnuson J."/>
            <person name="Mondo S."/>
            <person name="Nolan M."/>
            <person name="Ohm R."/>
            <person name="Pangilinan J."/>
            <person name="Park H.-J."/>
            <person name="Ramirez L."/>
            <person name="Alfaro M."/>
            <person name="Sun H."/>
            <person name="Tritt A."/>
            <person name="Yoshinaga Y."/>
            <person name="Zwiers L.-H."/>
            <person name="Turgeon B."/>
            <person name="Goodwin S."/>
            <person name="Spatafora J."/>
            <person name="Crous P."/>
            <person name="Grigoriev I."/>
        </authorList>
    </citation>
    <scope>NUCLEOTIDE SEQUENCE</scope>
    <source>
        <strain evidence="2">CBS 133067</strain>
    </source>
</reference>
<dbReference type="GO" id="GO:0004674">
    <property type="term" value="F:protein serine/threonine kinase activity"/>
    <property type="evidence" value="ECO:0007669"/>
    <property type="project" value="TreeGrafter"/>
</dbReference>
<dbReference type="PROSITE" id="PS50011">
    <property type="entry name" value="PROTEIN_KINASE_DOM"/>
    <property type="match status" value="1"/>
</dbReference>
<name>A0A9P4MBY6_9PEZI</name>
<organism evidence="2 3">
    <name type="scientific">Rhizodiscina lignyota</name>
    <dbReference type="NCBI Taxonomy" id="1504668"/>
    <lineage>
        <taxon>Eukaryota</taxon>
        <taxon>Fungi</taxon>
        <taxon>Dikarya</taxon>
        <taxon>Ascomycota</taxon>
        <taxon>Pezizomycotina</taxon>
        <taxon>Dothideomycetes</taxon>
        <taxon>Pleosporomycetidae</taxon>
        <taxon>Aulographales</taxon>
        <taxon>Rhizodiscinaceae</taxon>
        <taxon>Rhizodiscina</taxon>
    </lineage>
</organism>
<dbReference type="PANTHER" id="PTHR24359:SF1">
    <property type="entry name" value="INHIBITOR OF NUCLEAR FACTOR KAPPA-B KINASE EPSILON SUBUNIT HOMOLOG 1-RELATED"/>
    <property type="match status" value="1"/>
</dbReference>
<accession>A0A9P4MBY6</accession>
<keyword evidence="3" id="KW-1185">Reference proteome</keyword>
<dbReference type="GO" id="GO:0005524">
    <property type="term" value="F:ATP binding"/>
    <property type="evidence" value="ECO:0007669"/>
    <property type="project" value="InterPro"/>
</dbReference>
<evidence type="ECO:0000259" key="1">
    <source>
        <dbReference type="PROSITE" id="PS50011"/>
    </source>
</evidence>
<gene>
    <name evidence="2" type="ORF">NA57DRAFT_51656</name>
</gene>
<dbReference type="EMBL" id="ML978121">
    <property type="protein sequence ID" value="KAF2104860.1"/>
    <property type="molecule type" value="Genomic_DNA"/>
</dbReference>
<dbReference type="Pfam" id="PF00069">
    <property type="entry name" value="Pkinase"/>
    <property type="match status" value="1"/>
</dbReference>
<sequence>MSLFEKVKDRVLECPLRGKKFLPLDALDEMITTEAVKANLRKRTRWLNSGLPGKIVQQTRKIFAILVLMKESPFINDFLALFEEGLRDEHLPLKTRKEDDSVLVSESGREFHSFRHWNPFKVNAFLEKQWIVQAPVFDLEGNHIVLDPECALPLLENFKQIGGGQASAVYKAVLHKNHQRFATQGTEVPVAVKMLNCLGEKEVESFNQERDNLERVQKLHHEHLIKHITICQGKPHSFVLFPLAEGGALSDFWKNEDSRPRNTELFSWSFRQMLGLSSALQALHELNCRHGDLKPDNILNFKNGHGEDVLVVADLGVSKIHAVATDLRKDPTRTTATTRAYESPEVFESDSEDLPRRRRFDIWSIGCIFLEFSIWLLYDNKAISCFERNREAPDHSFYKRTEGGRAIVHPKVSEAMEAVREDPRCKGGTALEDLINLIDKHLLQIKAESRYSAQQLHDRLQAIVQGAADDPSYLFRQVDPHPTTPVVFQRSESLSGQGTRIIGDTSAL</sequence>
<comment type="caution">
    <text evidence="2">The sequence shown here is derived from an EMBL/GenBank/DDBJ whole genome shotgun (WGS) entry which is preliminary data.</text>
</comment>
<keyword evidence="2" id="KW-0418">Kinase</keyword>
<dbReference type="OrthoDB" id="4062651at2759"/>
<feature type="domain" description="Protein kinase" evidence="1">
    <location>
        <begin position="155"/>
        <end position="460"/>
    </location>
</feature>
<dbReference type="SMART" id="SM00220">
    <property type="entry name" value="S_TKc"/>
    <property type="match status" value="1"/>
</dbReference>
<evidence type="ECO:0000313" key="3">
    <source>
        <dbReference type="Proteomes" id="UP000799772"/>
    </source>
</evidence>
<dbReference type="Gene3D" id="3.30.200.20">
    <property type="entry name" value="Phosphorylase Kinase, domain 1"/>
    <property type="match status" value="1"/>
</dbReference>
<dbReference type="AlphaFoldDB" id="A0A9P4MBY6"/>
<keyword evidence="2" id="KW-0808">Transferase</keyword>
<dbReference type="InterPro" id="IPR011009">
    <property type="entry name" value="Kinase-like_dom_sf"/>
</dbReference>
<dbReference type="Gene3D" id="1.10.510.10">
    <property type="entry name" value="Transferase(Phosphotransferase) domain 1"/>
    <property type="match status" value="1"/>
</dbReference>
<dbReference type="Proteomes" id="UP000799772">
    <property type="component" value="Unassembled WGS sequence"/>
</dbReference>
<proteinExistence type="predicted"/>
<dbReference type="CDD" id="cd00180">
    <property type="entry name" value="PKc"/>
    <property type="match status" value="1"/>
</dbReference>
<protein>
    <submittedName>
        <fullName evidence="2">Kinase-like protein</fullName>
    </submittedName>
</protein>
<dbReference type="SUPFAM" id="SSF56112">
    <property type="entry name" value="Protein kinase-like (PK-like)"/>
    <property type="match status" value="1"/>
</dbReference>
<dbReference type="InterPro" id="IPR000719">
    <property type="entry name" value="Prot_kinase_dom"/>
</dbReference>
<evidence type="ECO:0000313" key="2">
    <source>
        <dbReference type="EMBL" id="KAF2104860.1"/>
    </source>
</evidence>
<dbReference type="PANTHER" id="PTHR24359">
    <property type="entry name" value="SERINE/THREONINE-PROTEIN KINASE SBK1"/>
    <property type="match status" value="1"/>
</dbReference>